<dbReference type="InterPro" id="IPR000595">
    <property type="entry name" value="cNMP-bd_dom"/>
</dbReference>
<keyword evidence="9 15" id="KW-1133">Transmembrane helix</keyword>
<evidence type="ECO:0000256" key="12">
    <source>
        <dbReference type="ARBA" id="ARBA00023303"/>
    </source>
</evidence>
<keyword evidence="12" id="KW-0407">Ion channel</keyword>
<dbReference type="GO" id="GO:0034702">
    <property type="term" value="C:monoatomic ion channel complex"/>
    <property type="evidence" value="ECO:0007669"/>
    <property type="project" value="UniProtKB-KW"/>
</dbReference>
<evidence type="ECO:0000256" key="14">
    <source>
        <dbReference type="SAM" id="MobiDB-lite"/>
    </source>
</evidence>
<keyword evidence="10" id="KW-0406">Ion transport</keyword>
<keyword evidence="3" id="KW-1003">Cell membrane</keyword>
<sequence>MPVRRGHVAPRTTIIETIIRKFDTHDRSFLVANAQQGLCHIIYCSDGFCRLTGFSRAEVMQRPAVCEFLHGPMTSPHAVAALRDALAAGVEKHFEILYYRKDGTKFLCSEVIALIRSEVDDICLQIINFEDLSSQPPPQPAIPPPSQANNRLATRFDRARASFRAGLSRTGVVGPPRVRNRPRTTSSLPHRLADGTILDEDASENCPLTCGSPTMMESWGPGRTGTPPPGLPPQPSSGGTNNGGATTSATTPSVIPQPGTTAPIASPEGVSDVSQKSGIWEGANSSSGGAAEGPSRSVSHAASLDAISKRAVKQETTRVPCRSLTCSVLAGRGSEQVTLERRPATVDNLTEAAKHSKIFPGVASESDLQKWRTSRDRKSPSLSQMGPDSIKHKFSLQDNGSAKYFQGAMHTPNMGEKVAQVLSLGADVLPEYKLQSPRIHKWTILHYSPFKAVWDWIILLLVMYTAIFTPYVAAFVLSDPDYNSRKNKKYSDDPIVIIDFIVDVTFIVDIIINFRTTFVNSNDEVVSHPGKIAVHYLKGWFIIDLVAAIPFDLLLVGSDTDELGLDKDETTTLIGLLKTARLLRLVRVARKIDRYSEYGAAVLLLLMATFALIAHWMACIWYAIGNAERPGLKSKVGWLDILANDTHQYYYHNNTGGPSIKSRYITALYFTFSSLTSVGFGNVAPNTDAEKIFTIIVMLIGSLMYASIFGNVSAIIQRLYSGTARYHTQMLRVREFIRFHQIPNPLRQRLEEYFQHAWTYTNGIDMNSVLKGFPECLQADICLHLNRNLLNNCRAFEGASPGCLRALSLKFKTTHAPPGDTLVHRGDVLTSLYFISRGSIEILKDDIVMAILGKDDIFGENPCIYPTVGKSSCNVRALTYCDLHKIHRDDLLDVLALYPEFSNHFSQNLEITFNMRDEEQAGVDPISARFPVSTPTDVDIDARRFAFRPPRYRRGPGGGPGTNLIPTGRQDSLQDDQDDYDKGSGHGILEFSTDKAGQDVTPLNLEFDEPKQRSSTLNSITGMLTHLKRSIPDLRQHKIHLQPLTSHDYLAKQSDFQSGPGRPVEEINARIDQLSRQVSSLEHSMASDIRLILSLLQQTLNSSRESSSIEMMPGTAPAGARQAASRAPALVQRSASEPQPPTLPGANGNGNGKIQPSTSHGLFSFLSKSLDQLHLISASFILEKLDKFRRPPMRDPTSTSSGTSRLTVTSDTSALATALQTALNGRTGPTRSQSQPVDLAVPTTTQQQAHQTHAWHSQPAAFRRGEYRSGVPYCRYSSFNKRSEPEGEDPWSCVPEDRGSSQRPRSGDSRKDSSNHRSGNGTESTSGQGRSESRHESSARGQASGSRQQDSSRQTSEDMSWEFTINEAPIARLESLDELDQDHGS</sequence>
<feature type="compositionally biased region" description="Polar residues" evidence="14">
    <location>
        <begin position="1316"/>
        <end position="1330"/>
    </location>
</feature>
<dbReference type="Gene3D" id="1.10.287.70">
    <property type="match status" value="1"/>
</dbReference>
<comment type="catalytic activity">
    <reaction evidence="13">
        <text>K(+)(in) = K(+)(out)</text>
        <dbReference type="Rhea" id="RHEA:29463"/>
        <dbReference type="ChEBI" id="CHEBI:29103"/>
    </reaction>
</comment>
<feature type="transmembrane region" description="Helical" evidence="15">
    <location>
        <begin position="664"/>
        <end position="685"/>
    </location>
</feature>
<feature type="compositionally biased region" description="Low complexity" evidence="14">
    <location>
        <begin position="1243"/>
        <end position="1254"/>
    </location>
</feature>
<dbReference type="PROSITE" id="PS50112">
    <property type="entry name" value="PAS"/>
    <property type="match status" value="1"/>
</dbReference>
<feature type="compositionally biased region" description="Basic and acidic residues" evidence="14">
    <location>
        <begin position="1295"/>
        <end position="1315"/>
    </location>
</feature>
<evidence type="ECO:0000256" key="7">
    <source>
        <dbReference type="ARBA" id="ARBA00022882"/>
    </source>
</evidence>
<feature type="compositionally biased region" description="Polar residues" evidence="14">
    <location>
        <begin position="1227"/>
        <end position="1236"/>
    </location>
</feature>
<dbReference type="PRINTS" id="PR01463">
    <property type="entry name" value="EAGCHANLFMLY"/>
</dbReference>
<evidence type="ECO:0000256" key="15">
    <source>
        <dbReference type="SAM" id="Phobius"/>
    </source>
</evidence>
<feature type="transmembrane region" description="Helical" evidence="15">
    <location>
        <begin position="692"/>
        <end position="716"/>
    </location>
</feature>
<dbReference type="FunFam" id="1.10.287.70:FF:000020">
    <property type="entry name" value="Potassium channel, voltage-gated eag-related subfamily H, member 7"/>
    <property type="match status" value="1"/>
</dbReference>
<feature type="compositionally biased region" description="Pro residues" evidence="14">
    <location>
        <begin position="226"/>
        <end position="235"/>
    </location>
</feature>
<keyword evidence="2" id="KW-0813">Transport</keyword>
<feature type="compositionally biased region" description="Polar residues" evidence="14">
    <location>
        <begin position="1339"/>
        <end position="1358"/>
    </location>
</feature>
<dbReference type="FunFam" id="3.30.450.20:FF:000001">
    <property type="entry name" value="Potassium voltage-gated channel subfamily H member 7"/>
    <property type="match status" value="1"/>
</dbReference>
<dbReference type="InterPro" id="IPR005821">
    <property type="entry name" value="Ion_trans_dom"/>
</dbReference>
<keyword evidence="5 15" id="KW-0812">Transmembrane</keyword>
<dbReference type="SMART" id="SM00100">
    <property type="entry name" value="cNMP"/>
    <property type="match status" value="1"/>
</dbReference>
<protein>
    <recommendedName>
        <fullName evidence="20">Potassium voltage-gated channel subfamily H member 2</fullName>
    </recommendedName>
</protein>
<feature type="region of interest" description="Disordered" evidence="14">
    <location>
        <begin position="164"/>
        <end position="297"/>
    </location>
</feature>
<dbReference type="GO" id="GO:0005242">
    <property type="term" value="F:inward rectifier potassium channel activity"/>
    <property type="evidence" value="ECO:0007669"/>
    <property type="project" value="TreeGrafter"/>
</dbReference>
<feature type="domain" description="PAS" evidence="17">
    <location>
        <begin position="41"/>
        <end position="70"/>
    </location>
</feature>
<dbReference type="Pfam" id="PF00027">
    <property type="entry name" value="cNMP_binding"/>
    <property type="match status" value="1"/>
</dbReference>
<evidence type="ECO:0000256" key="6">
    <source>
        <dbReference type="ARBA" id="ARBA00022826"/>
    </source>
</evidence>
<feature type="compositionally biased region" description="Polar residues" evidence="14">
    <location>
        <begin position="1196"/>
        <end position="1205"/>
    </location>
</feature>
<dbReference type="Pfam" id="PF13426">
    <property type="entry name" value="PAS_9"/>
    <property type="match status" value="1"/>
</dbReference>
<gene>
    <name evidence="18" type="ORF">PUN28_007654</name>
</gene>
<dbReference type="FunFam" id="1.10.1200.260:FF:000001">
    <property type="entry name" value="Potassium voltage-gated channel subfamily H member 7"/>
    <property type="match status" value="1"/>
</dbReference>
<dbReference type="InterPro" id="IPR050818">
    <property type="entry name" value="KCNH_animal-type"/>
</dbReference>
<evidence type="ECO:0000256" key="2">
    <source>
        <dbReference type="ARBA" id="ARBA00022448"/>
    </source>
</evidence>
<evidence type="ECO:0000256" key="8">
    <source>
        <dbReference type="ARBA" id="ARBA00022958"/>
    </source>
</evidence>
<dbReference type="PANTHER" id="PTHR10217">
    <property type="entry name" value="VOLTAGE AND LIGAND GATED POTASSIUM CHANNEL"/>
    <property type="match status" value="1"/>
</dbReference>
<evidence type="ECO:0000256" key="13">
    <source>
        <dbReference type="ARBA" id="ARBA00034430"/>
    </source>
</evidence>
<dbReference type="CDD" id="cd00130">
    <property type="entry name" value="PAS"/>
    <property type="match status" value="1"/>
</dbReference>
<dbReference type="SUPFAM" id="SSF55785">
    <property type="entry name" value="PYP-like sensor domain (PAS domain)"/>
    <property type="match status" value="1"/>
</dbReference>
<keyword evidence="4" id="KW-0633">Potassium transport</keyword>
<dbReference type="GO" id="GO:0042391">
    <property type="term" value="P:regulation of membrane potential"/>
    <property type="evidence" value="ECO:0007669"/>
    <property type="project" value="TreeGrafter"/>
</dbReference>
<dbReference type="Pfam" id="PF00520">
    <property type="entry name" value="Ion_trans"/>
    <property type="match status" value="1"/>
</dbReference>
<feature type="region of interest" description="Disordered" evidence="14">
    <location>
        <begin position="1104"/>
        <end position="1155"/>
    </location>
</feature>
<comment type="caution">
    <text evidence="18">The sequence shown here is derived from an EMBL/GenBank/DDBJ whole genome shotgun (WGS) entry which is preliminary data.</text>
</comment>
<evidence type="ECO:0000256" key="4">
    <source>
        <dbReference type="ARBA" id="ARBA00022538"/>
    </source>
</evidence>
<evidence type="ECO:0000256" key="5">
    <source>
        <dbReference type="ARBA" id="ARBA00022692"/>
    </source>
</evidence>
<dbReference type="FunFam" id="2.60.120.10:FF:000011">
    <property type="entry name" value="Potassium channel, voltage-gated eag-related subfamily H, member 7"/>
    <property type="match status" value="1"/>
</dbReference>
<keyword evidence="19" id="KW-1185">Reference proteome</keyword>
<evidence type="ECO:0008006" key="20">
    <source>
        <dbReference type="Google" id="ProtNLM"/>
    </source>
</evidence>
<evidence type="ECO:0000259" key="17">
    <source>
        <dbReference type="PROSITE" id="PS50112"/>
    </source>
</evidence>
<dbReference type="InterPro" id="IPR018490">
    <property type="entry name" value="cNMP-bd_dom_sf"/>
</dbReference>
<dbReference type="Gene3D" id="3.30.450.20">
    <property type="entry name" value="PAS domain"/>
    <property type="match status" value="1"/>
</dbReference>
<feature type="region of interest" description="Disordered" evidence="14">
    <location>
        <begin position="1278"/>
        <end position="1385"/>
    </location>
</feature>
<dbReference type="Gene3D" id="2.60.120.10">
    <property type="entry name" value="Jelly Rolls"/>
    <property type="match status" value="1"/>
</dbReference>
<feature type="compositionally biased region" description="Low complexity" evidence="14">
    <location>
        <begin position="282"/>
        <end position="297"/>
    </location>
</feature>
<feature type="compositionally biased region" description="Low complexity" evidence="14">
    <location>
        <begin position="1116"/>
        <end position="1129"/>
    </location>
</feature>
<evidence type="ECO:0000259" key="16">
    <source>
        <dbReference type="PROSITE" id="PS50042"/>
    </source>
</evidence>
<dbReference type="InterPro" id="IPR035965">
    <property type="entry name" value="PAS-like_dom_sf"/>
</dbReference>
<dbReference type="SUPFAM" id="SSF51206">
    <property type="entry name" value="cAMP-binding domain-like"/>
    <property type="match status" value="1"/>
</dbReference>
<dbReference type="Gene3D" id="1.10.1200.260">
    <property type="match status" value="1"/>
</dbReference>
<dbReference type="EMBL" id="JADYXP020000006">
    <property type="protein sequence ID" value="KAL0123192.1"/>
    <property type="molecule type" value="Genomic_DNA"/>
</dbReference>
<feature type="compositionally biased region" description="Basic and acidic residues" evidence="14">
    <location>
        <begin position="369"/>
        <end position="379"/>
    </location>
</feature>
<keyword evidence="11 15" id="KW-0472">Membrane</keyword>
<dbReference type="InterPro" id="IPR003967">
    <property type="entry name" value="K_chnl_volt-dep_ERG"/>
</dbReference>
<keyword evidence="7" id="KW-0851">Voltage-gated channel</keyword>
<feature type="compositionally biased region" description="Low complexity" evidence="14">
    <location>
        <begin position="1206"/>
        <end position="1223"/>
    </location>
</feature>
<dbReference type="InterPro" id="IPR000014">
    <property type="entry name" value="PAS"/>
</dbReference>
<feature type="region of interest" description="Disordered" evidence="14">
    <location>
        <begin position="949"/>
        <end position="980"/>
    </location>
</feature>
<dbReference type="GO" id="GO:0005886">
    <property type="term" value="C:plasma membrane"/>
    <property type="evidence" value="ECO:0007669"/>
    <property type="project" value="UniProtKB-SubCell"/>
</dbReference>
<evidence type="ECO:0000256" key="9">
    <source>
        <dbReference type="ARBA" id="ARBA00022989"/>
    </source>
</evidence>
<comment type="subcellular location">
    <subcellularLocation>
        <location evidence="1">Cell membrane</location>
        <topology evidence="1">Multi-pass membrane protein</topology>
    </subcellularLocation>
</comment>
<dbReference type="PROSITE" id="PS50042">
    <property type="entry name" value="CNMP_BINDING_3"/>
    <property type="match status" value="1"/>
</dbReference>
<evidence type="ECO:0000256" key="3">
    <source>
        <dbReference type="ARBA" id="ARBA00022475"/>
    </source>
</evidence>
<evidence type="ECO:0000313" key="18">
    <source>
        <dbReference type="EMBL" id="KAL0123192.1"/>
    </source>
</evidence>
<feature type="transmembrane region" description="Helical" evidence="15">
    <location>
        <begin position="453"/>
        <end position="477"/>
    </location>
</feature>
<evidence type="ECO:0000256" key="11">
    <source>
        <dbReference type="ARBA" id="ARBA00023136"/>
    </source>
</evidence>
<keyword evidence="6" id="KW-0631">Potassium channel</keyword>
<feature type="region of interest" description="Disordered" evidence="14">
    <location>
        <begin position="1190"/>
        <end position="1261"/>
    </location>
</feature>
<dbReference type="CDD" id="cd00038">
    <property type="entry name" value="CAP_ED"/>
    <property type="match status" value="1"/>
</dbReference>
<keyword evidence="8" id="KW-0630">Potassium</keyword>
<feature type="compositionally biased region" description="Low complexity" evidence="14">
    <location>
        <begin position="168"/>
        <end position="187"/>
    </location>
</feature>
<dbReference type="PRINTS" id="PR01470">
    <property type="entry name" value="ERGCHANNEL"/>
</dbReference>
<feature type="transmembrane region" description="Helical" evidence="15">
    <location>
        <begin position="600"/>
        <end position="624"/>
    </location>
</feature>
<feature type="domain" description="Cyclic nucleotide-binding" evidence="16">
    <location>
        <begin position="795"/>
        <end position="895"/>
    </location>
</feature>
<dbReference type="InterPro" id="IPR014710">
    <property type="entry name" value="RmlC-like_jellyroll"/>
</dbReference>
<reference evidence="18 19" key="1">
    <citation type="submission" date="2023-03" db="EMBL/GenBank/DDBJ databases">
        <title>High recombination rates correlate with genetic variation in Cardiocondyla obscurior ants.</title>
        <authorList>
            <person name="Errbii M."/>
        </authorList>
    </citation>
    <scope>NUCLEOTIDE SEQUENCE [LARGE SCALE GENOMIC DNA]</scope>
    <source>
        <strain evidence="18">Alpha-2009</strain>
        <tissue evidence="18">Whole body</tissue>
    </source>
</reference>
<dbReference type="PANTHER" id="PTHR10217:SF548">
    <property type="entry name" value="GH12235P"/>
    <property type="match status" value="1"/>
</dbReference>
<evidence type="ECO:0000256" key="10">
    <source>
        <dbReference type="ARBA" id="ARBA00023065"/>
    </source>
</evidence>
<feature type="compositionally biased region" description="Low complexity" evidence="14">
    <location>
        <begin position="236"/>
        <end position="253"/>
    </location>
</feature>
<accession>A0AAW2GAB5</accession>
<feature type="compositionally biased region" description="Acidic residues" evidence="14">
    <location>
        <begin position="1376"/>
        <end position="1385"/>
    </location>
</feature>
<name>A0AAW2GAB5_9HYME</name>
<evidence type="ECO:0000256" key="1">
    <source>
        <dbReference type="ARBA" id="ARBA00004651"/>
    </source>
</evidence>
<feature type="region of interest" description="Disordered" evidence="14">
    <location>
        <begin position="369"/>
        <end position="389"/>
    </location>
</feature>
<dbReference type="InterPro" id="IPR003938">
    <property type="entry name" value="K_chnl_volt-dep_EAG/ELK/ERG"/>
</dbReference>
<evidence type="ECO:0000313" key="19">
    <source>
        <dbReference type="Proteomes" id="UP001430953"/>
    </source>
</evidence>
<dbReference type="Proteomes" id="UP001430953">
    <property type="component" value="Unassembled WGS sequence"/>
</dbReference>
<organism evidence="18 19">
    <name type="scientific">Cardiocondyla obscurior</name>
    <dbReference type="NCBI Taxonomy" id="286306"/>
    <lineage>
        <taxon>Eukaryota</taxon>
        <taxon>Metazoa</taxon>
        <taxon>Ecdysozoa</taxon>
        <taxon>Arthropoda</taxon>
        <taxon>Hexapoda</taxon>
        <taxon>Insecta</taxon>
        <taxon>Pterygota</taxon>
        <taxon>Neoptera</taxon>
        <taxon>Endopterygota</taxon>
        <taxon>Hymenoptera</taxon>
        <taxon>Apocrita</taxon>
        <taxon>Aculeata</taxon>
        <taxon>Formicoidea</taxon>
        <taxon>Formicidae</taxon>
        <taxon>Myrmicinae</taxon>
        <taxon>Cardiocondyla</taxon>
    </lineage>
</organism>
<proteinExistence type="predicted"/>
<dbReference type="SUPFAM" id="SSF81324">
    <property type="entry name" value="Voltage-gated potassium channels"/>
    <property type="match status" value="1"/>
</dbReference>